<keyword evidence="2" id="KW-0732">Signal</keyword>
<evidence type="ECO:0000256" key="2">
    <source>
        <dbReference type="SAM" id="SignalP"/>
    </source>
</evidence>
<organism evidence="4 5">
    <name type="scientific">Thalassospira xiamenensis</name>
    <dbReference type="NCBI Taxonomy" id="220697"/>
    <lineage>
        <taxon>Bacteria</taxon>
        <taxon>Pseudomonadati</taxon>
        <taxon>Pseudomonadota</taxon>
        <taxon>Alphaproteobacteria</taxon>
        <taxon>Rhodospirillales</taxon>
        <taxon>Thalassospiraceae</taxon>
        <taxon>Thalassospira</taxon>
    </lineage>
</organism>
<evidence type="ECO:0000259" key="3">
    <source>
        <dbReference type="Pfam" id="PF10671"/>
    </source>
</evidence>
<feature type="region of interest" description="Disordered" evidence="1">
    <location>
        <begin position="158"/>
        <end position="180"/>
    </location>
</feature>
<feature type="signal peptide" evidence="2">
    <location>
        <begin position="1"/>
        <end position="23"/>
    </location>
</feature>
<evidence type="ECO:0000313" key="5">
    <source>
        <dbReference type="Proteomes" id="UP000219068"/>
    </source>
</evidence>
<gene>
    <name evidence="4" type="ORF">SAMN05428964_105260</name>
</gene>
<proteinExistence type="predicted"/>
<dbReference type="Gene3D" id="3.55.50.70">
    <property type="match status" value="1"/>
</dbReference>
<name>A0A285TTG6_9PROT</name>
<accession>A0A285TTG6</accession>
<feature type="domain" description="Toxin co-regulated pilus biosynthesis protein Q C-terminal" evidence="3">
    <location>
        <begin position="202"/>
        <end position="278"/>
    </location>
</feature>
<evidence type="ECO:0000313" key="4">
    <source>
        <dbReference type="EMBL" id="SOC27050.1"/>
    </source>
</evidence>
<dbReference type="Proteomes" id="UP000219068">
    <property type="component" value="Unassembled WGS sequence"/>
</dbReference>
<sequence length="284" mass="30208">MKRALLSIACTAGLAVSAMSASAANAPQNTVAASNVAKENSVLEGFGHDIPLSFAVMQIVPADQYISYGVGVDQEQLVSWDGGKDWRSILVETAKQSNLIVTFQGNVVRITDIPSAALEQADPGFVMVPYDPDLELAEKETQPQATLMADLSVPDEAASSAGASEEVVDAGGSPSDAAAVTTSPEIPEEVAPPIDPNNPVGVWRASVGETLYEVLYRWADTAGWTVVYNSNFIYPMQAPAIFNSDFRQATEALVQSVRADVVPLVDFYWGNKSLVISNNPSQIN</sequence>
<dbReference type="AlphaFoldDB" id="A0A285TTG6"/>
<feature type="chain" id="PRO_5012809354" evidence="2">
    <location>
        <begin position="24"/>
        <end position="284"/>
    </location>
</feature>
<protein>
    <submittedName>
        <fullName evidence="4">Toxin co-regulated pilus biosynthesis protein Q</fullName>
    </submittedName>
</protein>
<dbReference type="Pfam" id="PF10671">
    <property type="entry name" value="TcpQ"/>
    <property type="match status" value="1"/>
</dbReference>
<dbReference type="EMBL" id="OBMM01000005">
    <property type="protein sequence ID" value="SOC27050.1"/>
    <property type="molecule type" value="Genomic_DNA"/>
</dbReference>
<dbReference type="InterPro" id="IPR018927">
    <property type="entry name" value="Pilus_synth_Q_C"/>
</dbReference>
<evidence type="ECO:0000256" key="1">
    <source>
        <dbReference type="SAM" id="MobiDB-lite"/>
    </source>
</evidence>
<reference evidence="4 5" key="1">
    <citation type="submission" date="2017-08" db="EMBL/GenBank/DDBJ databases">
        <authorList>
            <person name="de Groot N.N."/>
        </authorList>
    </citation>
    <scope>NUCLEOTIDE SEQUENCE [LARGE SCALE GENOMIC DNA]</scope>
    <source>
        <strain evidence="4 5">USBA 78</strain>
    </source>
</reference>